<dbReference type="GO" id="GO:0005975">
    <property type="term" value="P:carbohydrate metabolic process"/>
    <property type="evidence" value="ECO:0007669"/>
    <property type="project" value="InterPro"/>
</dbReference>
<evidence type="ECO:0000259" key="3">
    <source>
        <dbReference type="SMART" id="SM01217"/>
    </source>
</evidence>
<feature type="domain" description="Fibronectin type III-like" evidence="3">
    <location>
        <begin position="318"/>
        <end position="388"/>
    </location>
</feature>
<evidence type="ECO:0000256" key="1">
    <source>
        <dbReference type="ARBA" id="ARBA00005336"/>
    </source>
</evidence>
<dbReference type="AlphaFoldDB" id="W4V941"/>
<proteinExistence type="inferred from homology"/>
<keyword evidence="2" id="KW-0378">Hydrolase</keyword>
<dbReference type="Proteomes" id="UP000019109">
    <property type="component" value="Unassembled WGS sequence"/>
</dbReference>
<comment type="caution">
    <text evidence="4">The sequence shown here is derived from an EMBL/GenBank/DDBJ whole genome shotgun (WGS) entry which is preliminary data.</text>
</comment>
<name>W4V941_9FIRM</name>
<dbReference type="InterPro" id="IPR036881">
    <property type="entry name" value="Glyco_hydro_3_C_sf"/>
</dbReference>
<dbReference type="InterPro" id="IPR002772">
    <property type="entry name" value="Glyco_hydro_3_C"/>
</dbReference>
<evidence type="ECO:0000313" key="5">
    <source>
        <dbReference type="Proteomes" id="UP000019109"/>
    </source>
</evidence>
<organism evidence="4 5">
    <name type="scientific">Acetivibrio straminisolvens JCM 21531</name>
    <dbReference type="NCBI Taxonomy" id="1294263"/>
    <lineage>
        <taxon>Bacteria</taxon>
        <taxon>Bacillati</taxon>
        <taxon>Bacillota</taxon>
        <taxon>Clostridia</taxon>
        <taxon>Eubacteriales</taxon>
        <taxon>Oscillospiraceae</taxon>
        <taxon>Acetivibrio</taxon>
    </lineage>
</organism>
<dbReference type="Pfam" id="PF01915">
    <property type="entry name" value="Glyco_hydro_3_C"/>
    <property type="match status" value="1"/>
</dbReference>
<gene>
    <name evidence="4" type="ORF">JCM21531_3283</name>
</gene>
<dbReference type="EMBL" id="BAVR01000044">
    <property type="protein sequence ID" value="GAE89727.1"/>
    <property type="molecule type" value="Genomic_DNA"/>
</dbReference>
<dbReference type="STRING" id="1294263.JCM21531_3283"/>
<dbReference type="InterPro" id="IPR013783">
    <property type="entry name" value="Ig-like_fold"/>
</dbReference>
<dbReference type="FunFam" id="2.60.40.10:FF:000495">
    <property type="entry name" value="Periplasmic beta-glucosidase"/>
    <property type="match status" value="1"/>
</dbReference>
<evidence type="ECO:0000256" key="2">
    <source>
        <dbReference type="ARBA" id="ARBA00022801"/>
    </source>
</evidence>
<reference evidence="4" key="1">
    <citation type="journal article" date="2014" name="Genome Announc.">
        <title>Draft Genome Sequence of Clostridium straminisolvens Strain JCM 21531T, Isolated from a Cellulose-Degrading Bacterial Community.</title>
        <authorList>
            <person name="Yuki M."/>
            <person name="Oshima K."/>
            <person name="Suda W."/>
            <person name="Sakamoto M."/>
            <person name="Kitamura K."/>
            <person name="Iida T."/>
            <person name="Hattori M."/>
            <person name="Ohkuma M."/>
        </authorList>
    </citation>
    <scope>NUCLEOTIDE SEQUENCE [LARGE SCALE GENOMIC DNA]</scope>
    <source>
        <strain evidence="4">JCM 21531</strain>
    </source>
</reference>
<dbReference type="Gene3D" id="3.40.50.1700">
    <property type="entry name" value="Glycoside hydrolase family 3 C-terminal domain"/>
    <property type="match status" value="1"/>
</dbReference>
<dbReference type="InterPro" id="IPR050288">
    <property type="entry name" value="Cellulose_deg_GH3"/>
</dbReference>
<dbReference type="PANTHER" id="PTHR42715">
    <property type="entry name" value="BETA-GLUCOSIDASE"/>
    <property type="match status" value="1"/>
</dbReference>
<evidence type="ECO:0000313" key="4">
    <source>
        <dbReference type="EMBL" id="GAE89727.1"/>
    </source>
</evidence>
<dbReference type="SUPFAM" id="SSF52279">
    <property type="entry name" value="Beta-D-glucan exohydrolase, C-terminal domain"/>
    <property type="match status" value="1"/>
</dbReference>
<dbReference type="SMART" id="SM01217">
    <property type="entry name" value="Fn3_like"/>
    <property type="match status" value="1"/>
</dbReference>
<dbReference type="GO" id="GO:0008422">
    <property type="term" value="F:beta-glucosidase activity"/>
    <property type="evidence" value="ECO:0007669"/>
    <property type="project" value="UniProtKB-ARBA"/>
</dbReference>
<accession>W4V941</accession>
<comment type="similarity">
    <text evidence="1">Belongs to the glycosyl hydrolase 3 family.</text>
</comment>
<dbReference type="InterPro" id="IPR026891">
    <property type="entry name" value="Fn3-like"/>
</dbReference>
<sequence>MSENILDRAVERILKVIFMALESKKENAQYDKDAHHVLARQVAGESMVLLKNEDDILPLKKTGTIALIGAFVKKPRYQGAGSSHITPTRFDDIYEEIKKTGGSETNIVYSEGYSLACDEIDEKLINEARKVAQSSDVAVIFAGLPDEYESEGFDRTHMRMPENQNRLIEEVAKVQSNVVVVLFNGSPVEMPWIDQVKAVLEAYLGGQALGGALADILFGEVNPSGKLAETFPVKLSHNPSYLNFPGEDDRVEYKEGLFVGYRYYDTKGIEPLFPFGHGLSYTKFEYSDISVDKKDISDNNVINVSVKVKNVGKMAGKEIVQLYVKDVKSSIQRPEKELRGFEKVFLNPGEEKTVTFTLDKRAFAYYNTKIKDWHVESGEFLILIGKSSRDIVLKESVRVNSTVKIRKRFDENSTVEDLMSDSTAAAAFSPILKGITDALQIDMNNTHDMMVAHIKNMPLHSLTTFTQGRVSEEMLDELLSRINNVD</sequence>
<dbReference type="PANTHER" id="PTHR42715:SF10">
    <property type="entry name" value="BETA-GLUCOSIDASE"/>
    <property type="match status" value="1"/>
</dbReference>
<dbReference type="Pfam" id="PF14310">
    <property type="entry name" value="Fn3-like"/>
    <property type="match status" value="1"/>
</dbReference>
<dbReference type="Gene3D" id="2.60.40.10">
    <property type="entry name" value="Immunoglobulins"/>
    <property type="match status" value="1"/>
</dbReference>
<keyword evidence="5" id="KW-1185">Reference proteome</keyword>
<protein>
    <submittedName>
        <fullName evidence="4">Beta-glucosidase</fullName>
    </submittedName>
</protein>